<protein>
    <submittedName>
        <fullName evidence="1">NADH-dependant formate dehydrogenase delta subunit FdsD</fullName>
    </submittedName>
</protein>
<dbReference type="Proteomes" id="UP000254701">
    <property type="component" value="Unassembled WGS sequence"/>
</dbReference>
<dbReference type="OrthoDB" id="7409377at2"/>
<evidence type="ECO:0000313" key="1">
    <source>
        <dbReference type="EMBL" id="SUU91563.1"/>
    </source>
</evidence>
<dbReference type="RefSeq" id="WP_115733412.1">
    <property type="nucleotide sequence ID" value="NZ_BAAAVY010000004.1"/>
</dbReference>
<proteinExistence type="predicted"/>
<dbReference type="EMBL" id="UFSM01000001">
    <property type="protein sequence ID" value="SUU91563.1"/>
    <property type="molecule type" value="Genomic_DNA"/>
</dbReference>
<dbReference type="InterPro" id="IPR021074">
    <property type="entry name" value="Formate_DH_dsu"/>
</dbReference>
<accession>A0A380WRK7</accession>
<organism evidence="1 2">
    <name type="scientific">Aminobacter aminovorans</name>
    <name type="common">Chelatobacter heintzii</name>
    <dbReference type="NCBI Taxonomy" id="83263"/>
    <lineage>
        <taxon>Bacteria</taxon>
        <taxon>Pseudomonadati</taxon>
        <taxon>Pseudomonadota</taxon>
        <taxon>Alphaproteobacteria</taxon>
        <taxon>Hyphomicrobiales</taxon>
        <taxon>Phyllobacteriaceae</taxon>
        <taxon>Aminobacter</taxon>
    </lineage>
</organism>
<dbReference type="Pfam" id="PF11390">
    <property type="entry name" value="FdsD"/>
    <property type="match status" value="1"/>
</dbReference>
<evidence type="ECO:0000313" key="2">
    <source>
        <dbReference type="Proteomes" id="UP000254701"/>
    </source>
</evidence>
<sequence length="83" mass="9551">MSHEEHKMGTKEKLVYMANQIATFFESKPHDEGVAGVAKHINDFWDPRMRRQFFEMFDEGGKGMKPLVIDAAATIRRPRQDAA</sequence>
<name>A0A380WRK7_AMIAI</name>
<gene>
    <name evidence="1" type="ORF">NCTC10684_04832</name>
</gene>
<reference evidence="1 2" key="1">
    <citation type="submission" date="2018-06" db="EMBL/GenBank/DDBJ databases">
        <authorList>
            <consortium name="Pathogen Informatics"/>
            <person name="Doyle S."/>
        </authorList>
    </citation>
    <scope>NUCLEOTIDE SEQUENCE [LARGE SCALE GENOMIC DNA]</scope>
    <source>
        <strain evidence="1 2">NCTC10684</strain>
    </source>
</reference>
<dbReference type="AlphaFoldDB" id="A0A380WRK7"/>